<keyword evidence="6 7" id="KW-0472">Membrane</keyword>
<gene>
    <name evidence="9" type="ORF">ACERLL_04890</name>
</gene>
<evidence type="ECO:0000256" key="2">
    <source>
        <dbReference type="ARBA" id="ARBA00022448"/>
    </source>
</evidence>
<keyword evidence="3" id="KW-1003">Cell membrane</keyword>
<dbReference type="CDD" id="cd06261">
    <property type="entry name" value="TM_PBP2"/>
    <property type="match status" value="1"/>
</dbReference>
<keyword evidence="2 7" id="KW-0813">Transport</keyword>
<evidence type="ECO:0000313" key="10">
    <source>
        <dbReference type="Proteomes" id="UP001575181"/>
    </source>
</evidence>
<dbReference type="Pfam" id="PF00528">
    <property type="entry name" value="BPD_transp_1"/>
    <property type="match status" value="1"/>
</dbReference>
<feature type="transmembrane region" description="Helical" evidence="7">
    <location>
        <begin position="165"/>
        <end position="191"/>
    </location>
</feature>
<dbReference type="SUPFAM" id="SSF161098">
    <property type="entry name" value="MetI-like"/>
    <property type="match status" value="1"/>
</dbReference>
<dbReference type="Gene3D" id="1.10.3720.10">
    <property type="entry name" value="MetI-like"/>
    <property type="match status" value="1"/>
</dbReference>
<feature type="transmembrane region" description="Helical" evidence="7">
    <location>
        <begin position="272"/>
        <end position="292"/>
    </location>
</feature>
<proteinExistence type="inferred from homology"/>
<feature type="transmembrane region" description="Helical" evidence="7">
    <location>
        <begin position="81"/>
        <end position="102"/>
    </location>
</feature>
<protein>
    <submittedName>
        <fullName evidence="9">Carbohydrate ABC transporter permease</fullName>
    </submittedName>
</protein>
<evidence type="ECO:0000256" key="4">
    <source>
        <dbReference type="ARBA" id="ARBA00022692"/>
    </source>
</evidence>
<dbReference type="EMBL" id="JBGUAW010000003">
    <property type="protein sequence ID" value="MFA9460156.1"/>
    <property type="molecule type" value="Genomic_DNA"/>
</dbReference>
<dbReference type="PANTHER" id="PTHR30193:SF37">
    <property type="entry name" value="INNER MEMBRANE ABC TRANSPORTER PERMEASE PROTEIN YCJO"/>
    <property type="match status" value="1"/>
</dbReference>
<dbReference type="PANTHER" id="PTHR30193">
    <property type="entry name" value="ABC TRANSPORTER PERMEASE PROTEIN"/>
    <property type="match status" value="1"/>
</dbReference>
<organism evidence="9 10">
    <name type="scientific">Thiohalorhabdus methylotrophus</name>
    <dbReference type="NCBI Taxonomy" id="3242694"/>
    <lineage>
        <taxon>Bacteria</taxon>
        <taxon>Pseudomonadati</taxon>
        <taxon>Pseudomonadota</taxon>
        <taxon>Gammaproteobacteria</taxon>
        <taxon>Thiohalorhabdales</taxon>
        <taxon>Thiohalorhabdaceae</taxon>
        <taxon>Thiohalorhabdus</taxon>
    </lineage>
</organism>
<evidence type="ECO:0000313" key="9">
    <source>
        <dbReference type="EMBL" id="MFA9460156.1"/>
    </source>
</evidence>
<dbReference type="InterPro" id="IPR000515">
    <property type="entry name" value="MetI-like"/>
</dbReference>
<name>A0ABV4TS63_9GAMM</name>
<feature type="transmembrane region" description="Helical" evidence="7">
    <location>
        <begin position="114"/>
        <end position="134"/>
    </location>
</feature>
<evidence type="ECO:0000256" key="3">
    <source>
        <dbReference type="ARBA" id="ARBA00022475"/>
    </source>
</evidence>
<keyword evidence="4 7" id="KW-0812">Transmembrane</keyword>
<keyword evidence="5 7" id="KW-1133">Transmembrane helix</keyword>
<comment type="similarity">
    <text evidence="7">Belongs to the binding-protein-dependent transport system permease family.</text>
</comment>
<evidence type="ECO:0000256" key="5">
    <source>
        <dbReference type="ARBA" id="ARBA00022989"/>
    </source>
</evidence>
<evidence type="ECO:0000256" key="7">
    <source>
        <dbReference type="RuleBase" id="RU363032"/>
    </source>
</evidence>
<reference evidence="9 10" key="1">
    <citation type="submission" date="2024-08" db="EMBL/GenBank/DDBJ databases">
        <title>Whole-genome sequencing of halo(alkali)philic microorganisms from hypersaline lakes.</title>
        <authorList>
            <person name="Sorokin D.Y."/>
            <person name="Merkel A.Y."/>
            <person name="Messina E."/>
            <person name="Yakimov M."/>
        </authorList>
    </citation>
    <scope>NUCLEOTIDE SEQUENCE [LARGE SCALE GENOMIC DNA]</scope>
    <source>
        <strain evidence="9 10">Cl-TMA</strain>
    </source>
</reference>
<comment type="subcellular location">
    <subcellularLocation>
        <location evidence="1 7">Cell membrane</location>
        <topology evidence="1 7">Multi-pass membrane protein</topology>
    </subcellularLocation>
</comment>
<evidence type="ECO:0000256" key="6">
    <source>
        <dbReference type="ARBA" id="ARBA00023136"/>
    </source>
</evidence>
<evidence type="ECO:0000256" key="1">
    <source>
        <dbReference type="ARBA" id="ARBA00004651"/>
    </source>
</evidence>
<dbReference type="PROSITE" id="PS50928">
    <property type="entry name" value="ABC_TM1"/>
    <property type="match status" value="1"/>
</dbReference>
<dbReference type="RefSeq" id="WP_373654943.1">
    <property type="nucleotide sequence ID" value="NZ_JBGUAW010000003.1"/>
</dbReference>
<dbReference type="Proteomes" id="UP001575181">
    <property type="component" value="Unassembled WGS sequence"/>
</dbReference>
<keyword evidence="10" id="KW-1185">Reference proteome</keyword>
<dbReference type="InterPro" id="IPR035906">
    <property type="entry name" value="MetI-like_sf"/>
</dbReference>
<sequence length="304" mass="33588">MPVGRRWKALLNREAPAAWLLAAPALLGLTLFVAVPFALALGMSFTDLRMGSPLPTEWQGLAQYRRILTDPSFLHALRNNAVFAAVVVPLQTALALGLALLLDRPLRGMVVFRTLFFLPVVFPMALVAVVWILIYAPGPDGLMNAALDALTLGYWEPVDFLHNPYWALPAIMLLSIWQGVGFQMVILLAALQGVPRELHEAARMDGAGPVRRFWHVTLPQLRNPLIFVGLVTAILSFRLFDQVQIMTQGGPLDATTTVMYEAVTAVFERQRAALGAAMTVVFFLLVLGVTVVQRLLVREEREIE</sequence>
<feature type="domain" description="ABC transmembrane type-1" evidence="8">
    <location>
        <begin position="77"/>
        <end position="293"/>
    </location>
</feature>
<feature type="transmembrane region" description="Helical" evidence="7">
    <location>
        <begin position="221"/>
        <end position="240"/>
    </location>
</feature>
<comment type="caution">
    <text evidence="9">The sequence shown here is derived from an EMBL/GenBank/DDBJ whole genome shotgun (WGS) entry which is preliminary data.</text>
</comment>
<dbReference type="InterPro" id="IPR051393">
    <property type="entry name" value="ABC_transporter_permease"/>
</dbReference>
<accession>A0ABV4TS63</accession>
<evidence type="ECO:0000259" key="8">
    <source>
        <dbReference type="PROSITE" id="PS50928"/>
    </source>
</evidence>